<feature type="domain" description="Phorbol-ester/DAG-type" evidence="9">
    <location>
        <begin position="361"/>
        <end position="411"/>
    </location>
</feature>
<dbReference type="CDD" id="cd20824">
    <property type="entry name" value="C1_SpBZZ1-like"/>
    <property type="match status" value="1"/>
</dbReference>
<dbReference type="SMART" id="SM00326">
    <property type="entry name" value="SH3"/>
    <property type="match status" value="2"/>
</dbReference>
<dbReference type="FunFam" id="2.30.30.40:FF:000072">
    <property type="entry name" value="Unconventional Myosin IB"/>
    <property type="match status" value="1"/>
</dbReference>
<name>A0A1X2HHW0_SYNRA</name>
<keyword evidence="1 4" id="KW-0728">SH3 domain</keyword>
<dbReference type="Gene3D" id="3.30.60.20">
    <property type="match status" value="1"/>
</dbReference>
<evidence type="ECO:0000259" key="9">
    <source>
        <dbReference type="PROSITE" id="PS50081"/>
    </source>
</evidence>
<dbReference type="PANTHER" id="PTHR15735">
    <property type="entry name" value="FCH AND DOUBLE SH3 DOMAINS PROTEIN"/>
    <property type="match status" value="1"/>
</dbReference>
<dbReference type="InterPro" id="IPR046349">
    <property type="entry name" value="C1-like_sf"/>
</dbReference>
<evidence type="ECO:0000256" key="7">
    <source>
        <dbReference type="SAM" id="MobiDB-lite"/>
    </source>
</evidence>
<evidence type="ECO:0000256" key="4">
    <source>
        <dbReference type="PROSITE-ProRule" id="PRU00192"/>
    </source>
</evidence>
<dbReference type="SMART" id="SM00055">
    <property type="entry name" value="FCH"/>
    <property type="match status" value="1"/>
</dbReference>
<dbReference type="PANTHER" id="PTHR15735:SF21">
    <property type="entry name" value="PROTEIN NERVOUS WRECK"/>
    <property type="match status" value="1"/>
</dbReference>
<feature type="compositionally biased region" description="Acidic residues" evidence="7">
    <location>
        <begin position="574"/>
        <end position="587"/>
    </location>
</feature>
<dbReference type="GO" id="GO:0030864">
    <property type="term" value="C:cortical actin cytoskeleton"/>
    <property type="evidence" value="ECO:0007669"/>
    <property type="project" value="UniProtKB-ARBA"/>
</dbReference>
<dbReference type="GO" id="GO:0030036">
    <property type="term" value="P:actin cytoskeleton organization"/>
    <property type="evidence" value="ECO:0007669"/>
    <property type="project" value="UniProtKB-ARBA"/>
</dbReference>
<dbReference type="PRINTS" id="PR00008">
    <property type="entry name" value="DAGPEDOMAIN"/>
</dbReference>
<keyword evidence="12" id="KW-1185">Reference proteome</keyword>
<dbReference type="Proteomes" id="UP000242180">
    <property type="component" value="Unassembled WGS sequence"/>
</dbReference>
<dbReference type="SUPFAM" id="SSF57889">
    <property type="entry name" value="Cysteine-rich domain"/>
    <property type="match status" value="1"/>
</dbReference>
<feature type="region of interest" description="Disordered" evidence="7">
    <location>
        <begin position="561"/>
        <end position="594"/>
    </location>
</feature>
<dbReference type="Pfam" id="PF00611">
    <property type="entry name" value="FCH"/>
    <property type="match status" value="1"/>
</dbReference>
<dbReference type="InterPro" id="IPR001452">
    <property type="entry name" value="SH3_domain"/>
</dbReference>
<feature type="compositionally biased region" description="Low complexity" evidence="7">
    <location>
        <begin position="452"/>
        <end position="478"/>
    </location>
</feature>
<dbReference type="InterPro" id="IPR020454">
    <property type="entry name" value="DAG/PE-bd"/>
</dbReference>
<dbReference type="PRINTS" id="PR00452">
    <property type="entry name" value="SH3DOMAIN"/>
</dbReference>
<evidence type="ECO:0000256" key="1">
    <source>
        <dbReference type="ARBA" id="ARBA00022443"/>
    </source>
</evidence>
<dbReference type="SUPFAM" id="SSF103657">
    <property type="entry name" value="BAR/IMD domain-like"/>
    <property type="match status" value="1"/>
</dbReference>
<dbReference type="InterPro" id="IPR002219">
    <property type="entry name" value="PKC_DAG/PE"/>
</dbReference>
<dbReference type="InParanoid" id="A0A1X2HHW0"/>
<dbReference type="InterPro" id="IPR027267">
    <property type="entry name" value="AH/BAR_dom_sf"/>
</dbReference>
<dbReference type="SUPFAM" id="SSF50044">
    <property type="entry name" value="SH3-domain"/>
    <property type="match status" value="2"/>
</dbReference>
<feature type="coiled-coil region" evidence="6">
    <location>
        <begin position="105"/>
        <end position="167"/>
    </location>
</feature>
<protein>
    <submittedName>
        <fullName evidence="11">Uncharacterized protein</fullName>
    </submittedName>
</protein>
<dbReference type="OrthoDB" id="8783038at2759"/>
<dbReference type="Gene3D" id="2.30.30.40">
    <property type="entry name" value="SH3 Domains"/>
    <property type="match status" value="2"/>
</dbReference>
<gene>
    <name evidence="11" type="ORF">BCR43DRAFT_530163</name>
</gene>
<evidence type="ECO:0000256" key="3">
    <source>
        <dbReference type="ARBA" id="ARBA00022833"/>
    </source>
</evidence>
<feature type="domain" description="SH3" evidence="8">
    <location>
        <begin position="494"/>
        <end position="554"/>
    </location>
</feature>
<dbReference type="Gene3D" id="1.20.1270.60">
    <property type="entry name" value="Arfaptin homology (AH) domain/BAR domain"/>
    <property type="match status" value="1"/>
</dbReference>
<dbReference type="EMBL" id="MCGN01000003">
    <property type="protein sequence ID" value="ORY98647.1"/>
    <property type="molecule type" value="Genomic_DNA"/>
</dbReference>
<reference evidence="11 12" key="1">
    <citation type="submission" date="2016-07" db="EMBL/GenBank/DDBJ databases">
        <title>Pervasive Adenine N6-methylation of Active Genes in Fungi.</title>
        <authorList>
            <consortium name="DOE Joint Genome Institute"/>
            <person name="Mondo S.J."/>
            <person name="Dannebaum R.O."/>
            <person name="Kuo R.C."/>
            <person name="Labutti K."/>
            <person name="Haridas S."/>
            <person name="Kuo A."/>
            <person name="Salamov A."/>
            <person name="Ahrendt S.R."/>
            <person name="Lipzen A."/>
            <person name="Sullivan W."/>
            <person name="Andreopoulos W.B."/>
            <person name="Clum A."/>
            <person name="Lindquist E."/>
            <person name="Daum C."/>
            <person name="Ramamoorthy G.K."/>
            <person name="Gryganskyi A."/>
            <person name="Culley D."/>
            <person name="Magnuson J.K."/>
            <person name="James T.Y."/>
            <person name="O'Malley M.A."/>
            <person name="Stajich J.E."/>
            <person name="Spatafora J.W."/>
            <person name="Visel A."/>
            <person name="Grigoriev I.V."/>
        </authorList>
    </citation>
    <scope>NUCLEOTIDE SEQUENCE [LARGE SCALE GENOMIC DNA]</scope>
    <source>
        <strain evidence="11 12">NRRL 2496</strain>
    </source>
</reference>
<keyword evidence="2" id="KW-0479">Metal-binding</keyword>
<feature type="compositionally biased region" description="Polar residues" evidence="7">
    <location>
        <begin position="479"/>
        <end position="488"/>
    </location>
</feature>
<dbReference type="InterPro" id="IPR001060">
    <property type="entry name" value="FCH_dom"/>
</dbReference>
<evidence type="ECO:0000259" key="8">
    <source>
        <dbReference type="PROSITE" id="PS50002"/>
    </source>
</evidence>
<evidence type="ECO:0000256" key="5">
    <source>
        <dbReference type="PROSITE-ProRule" id="PRU01077"/>
    </source>
</evidence>
<dbReference type="InterPro" id="IPR036028">
    <property type="entry name" value="SH3-like_dom_sf"/>
</dbReference>
<dbReference type="GO" id="GO:0030833">
    <property type="term" value="P:regulation of actin filament polymerization"/>
    <property type="evidence" value="ECO:0007669"/>
    <property type="project" value="TreeGrafter"/>
</dbReference>
<dbReference type="PROSITE" id="PS50081">
    <property type="entry name" value="ZF_DAG_PE_2"/>
    <property type="match status" value="1"/>
</dbReference>
<dbReference type="SMART" id="SM00109">
    <property type="entry name" value="C1"/>
    <property type="match status" value="1"/>
</dbReference>
<dbReference type="FunCoup" id="A0A1X2HHW0">
    <property type="interactions" value="107"/>
</dbReference>
<dbReference type="PROSITE" id="PS00479">
    <property type="entry name" value="ZF_DAG_PE_1"/>
    <property type="match status" value="1"/>
</dbReference>
<dbReference type="GO" id="GO:0046872">
    <property type="term" value="F:metal ion binding"/>
    <property type="evidence" value="ECO:0007669"/>
    <property type="project" value="UniProtKB-KW"/>
</dbReference>
<sequence length="648" mass="72057">MTYGAQLRSQVPVILDHVSEGVQNLQRCRNFVKERANIERDYAHKLEQLAKKYKPSDKIQGSMEDAEWDSSLSTSSIAWHDILSQTEQVAKSRSDLAEILITSVADVAKTTAARKEEARKKLKAERDKIYTEKDKAKQAYDDVCVEVQNIQNKMHKASGDTEKYEKQLNHALLECDDKKNAYLLALRVANTEREKFFEEDLPTLADALISVTKIDPAVDADVFARDTCSRMDVNDPTASVRFTFVPWNGGAHAAEIAIDRDSNLVTDDAASHFLNNKLLKGYRQLTRLGDELSTRSEELHQLKLVVQQVGSKAFPEYDDAMERLVETARQITLLSTQKARVKSEVDLIVQSIGDTGLDAQAHDFKPSSFTIPTTCDLCNTTIWGLSKQGLTCKACGFNCHSKCEMKVSLNCSLVKGKINRRPTAVSSRASMIASGRPSLSEESRSVNEAAMSPSEETPSPVAVSVSAGSAASAADTTAQTSRSMTSPMLNKPQVPEQTVYALYDYAPQTHDELAISQGEVLSILERDDGSGWVKASRGHDVGYVPADYVAQEYSERKHDMKETGSSIYQQQQPQEEEEWEGKQEEEEHPPAGIDSQVVVALYDFDAGRADELSFQEGDHIHVLDREDDAWWRGMLNGRTGLFPANYVK</sequence>
<evidence type="ECO:0000313" key="11">
    <source>
        <dbReference type="EMBL" id="ORY98647.1"/>
    </source>
</evidence>
<keyword evidence="5 6" id="KW-0175">Coiled coil</keyword>
<dbReference type="OMA" id="TPMMEEP"/>
<dbReference type="STRING" id="13706.A0A1X2HHW0"/>
<organism evidence="11 12">
    <name type="scientific">Syncephalastrum racemosum</name>
    <name type="common">Filamentous fungus</name>
    <dbReference type="NCBI Taxonomy" id="13706"/>
    <lineage>
        <taxon>Eukaryota</taxon>
        <taxon>Fungi</taxon>
        <taxon>Fungi incertae sedis</taxon>
        <taxon>Mucoromycota</taxon>
        <taxon>Mucoromycotina</taxon>
        <taxon>Mucoromycetes</taxon>
        <taxon>Mucorales</taxon>
        <taxon>Syncephalastraceae</taxon>
        <taxon>Syncephalastrum</taxon>
    </lineage>
</organism>
<dbReference type="PRINTS" id="PR00499">
    <property type="entry name" value="P67PHOX"/>
</dbReference>
<evidence type="ECO:0000259" key="10">
    <source>
        <dbReference type="PROSITE" id="PS51741"/>
    </source>
</evidence>
<dbReference type="AlphaFoldDB" id="A0A1X2HHW0"/>
<keyword evidence="3" id="KW-0862">Zinc</keyword>
<feature type="domain" description="F-BAR" evidence="10">
    <location>
        <begin position="1"/>
        <end position="208"/>
    </location>
</feature>
<feature type="domain" description="SH3" evidence="8">
    <location>
        <begin position="593"/>
        <end position="648"/>
    </location>
</feature>
<dbReference type="Pfam" id="PF00130">
    <property type="entry name" value="C1_1"/>
    <property type="match status" value="1"/>
</dbReference>
<evidence type="ECO:0000313" key="12">
    <source>
        <dbReference type="Proteomes" id="UP000242180"/>
    </source>
</evidence>
<dbReference type="PROSITE" id="PS51741">
    <property type="entry name" value="F_BAR"/>
    <property type="match status" value="1"/>
</dbReference>
<comment type="caution">
    <text evidence="11">The sequence shown here is derived from an EMBL/GenBank/DDBJ whole genome shotgun (WGS) entry which is preliminary data.</text>
</comment>
<dbReference type="PROSITE" id="PS50002">
    <property type="entry name" value="SH3"/>
    <property type="match status" value="2"/>
</dbReference>
<evidence type="ECO:0000256" key="2">
    <source>
        <dbReference type="ARBA" id="ARBA00022723"/>
    </source>
</evidence>
<accession>A0A1X2HHW0</accession>
<proteinExistence type="predicted"/>
<dbReference type="Pfam" id="PF00018">
    <property type="entry name" value="SH3_1"/>
    <property type="match status" value="2"/>
</dbReference>
<evidence type="ECO:0000256" key="6">
    <source>
        <dbReference type="SAM" id="Coils"/>
    </source>
</evidence>
<dbReference type="InterPro" id="IPR031160">
    <property type="entry name" value="F_BAR_dom"/>
</dbReference>
<feature type="region of interest" description="Disordered" evidence="7">
    <location>
        <begin position="425"/>
        <end position="492"/>
    </location>
</feature>